<organism evidence="1 2">
    <name type="scientific">Rosa chinensis</name>
    <name type="common">China rose</name>
    <dbReference type="NCBI Taxonomy" id="74649"/>
    <lineage>
        <taxon>Eukaryota</taxon>
        <taxon>Viridiplantae</taxon>
        <taxon>Streptophyta</taxon>
        <taxon>Embryophyta</taxon>
        <taxon>Tracheophyta</taxon>
        <taxon>Spermatophyta</taxon>
        <taxon>Magnoliopsida</taxon>
        <taxon>eudicotyledons</taxon>
        <taxon>Gunneridae</taxon>
        <taxon>Pentapetalae</taxon>
        <taxon>rosids</taxon>
        <taxon>fabids</taxon>
        <taxon>Rosales</taxon>
        <taxon>Rosaceae</taxon>
        <taxon>Rosoideae</taxon>
        <taxon>Rosoideae incertae sedis</taxon>
        <taxon>Rosa</taxon>
    </lineage>
</organism>
<protein>
    <submittedName>
        <fullName evidence="1">Uncharacterized protein</fullName>
    </submittedName>
</protein>
<dbReference type="PANTHER" id="PTHR37394:SF1">
    <property type="entry name" value="PROTEIN PARTING DANCERS"/>
    <property type="match status" value="1"/>
</dbReference>
<gene>
    <name evidence="1" type="ORF">RchiOBHm_Chr6g0275321</name>
</gene>
<keyword evidence="2" id="KW-1185">Reference proteome</keyword>
<reference evidence="1 2" key="1">
    <citation type="journal article" date="2018" name="Nat. Genet.">
        <title>The Rosa genome provides new insights in the design of modern roses.</title>
        <authorList>
            <person name="Bendahmane M."/>
        </authorList>
    </citation>
    <scope>NUCLEOTIDE SEQUENCE [LARGE SCALE GENOMIC DNA]</scope>
    <source>
        <strain evidence="2">cv. Old Blush</strain>
    </source>
</reference>
<dbReference type="GO" id="GO:0000712">
    <property type="term" value="P:resolution of meiotic recombination intermediates"/>
    <property type="evidence" value="ECO:0007669"/>
    <property type="project" value="InterPro"/>
</dbReference>
<dbReference type="Gramene" id="PRQ24701">
    <property type="protein sequence ID" value="PRQ24701"/>
    <property type="gene ID" value="RchiOBHm_Chr6g0275321"/>
</dbReference>
<evidence type="ECO:0000313" key="1">
    <source>
        <dbReference type="EMBL" id="PRQ24701.1"/>
    </source>
</evidence>
<sequence>MSPKSSAGNQIVLNFGASMRFCFFFFNKFDVNHCNYCRTQILKQQFAHLYVICTLPTKEQNDLFVRSYFNFGLELGKPAFVLVKDLEMGFEKMLRIVYARGVCKREDVTTKLKAQVGVVSIQTLTIIYVILGFDDIVCTFLSLNILGFLV</sequence>
<dbReference type="AlphaFoldDB" id="A0A2P6PS16"/>
<comment type="caution">
    <text evidence="1">The sequence shown here is derived from an EMBL/GenBank/DDBJ whole genome shotgun (WGS) entry which is preliminary data.</text>
</comment>
<proteinExistence type="predicted"/>
<name>A0A2P6PS16_ROSCH</name>
<dbReference type="Proteomes" id="UP000238479">
    <property type="component" value="Chromosome 6"/>
</dbReference>
<dbReference type="PANTHER" id="PTHR37394">
    <property type="entry name" value="PROTEIN PARTING DANCERS"/>
    <property type="match status" value="1"/>
</dbReference>
<evidence type="ECO:0000313" key="2">
    <source>
        <dbReference type="Proteomes" id="UP000238479"/>
    </source>
</evidence>
<dbReference type="EMBL" id="PDCK01000044">
    <property type="protein sequence ID" value="PRQ24701.1"/>
    <property type="molecule type" value="Genomic_DNA"/>
</dbReference>
<dbReference type="InterPro" id="IPR039172">
    <property type="entry name" value="PTD"/>
</dbReference>
<accession>A0A2P6PS16</accession>
<dbReference type="STRING" id="74649.A0A2P6PS16"/>